<sequence length="316" mass="35045">MSDNDTLKPEAQRGLSEPAVESSHIQTEPVATNSEEEPERNNSLIPGGSKSTPPDQGKELHGSNPMFRPDPALISEFDPFASRIEAPIKTAENLKPPVTPSSIPIPLSIPTKPSNASATAPPEIAQTPDAHHAVNTTRAPRKGGHVNRQPSQKDQTADHSSESPSTSRQKQSRTRSMEEADEQHRHASALITEGQSRTNPKSKELSFDFQGFLVQLRSRQAEPIQKYLKSFLVSFSKRPFTVNEQIKLIHDFLNVFPSTFTPMMDPIIHPITTDDLERDAVLSQRINLFRWVREKHLDVPEGEASQGFLAFAEQGV</sequence>
<comment type="caution">
    <text evidence="1">The sequence shown here is derived from an EMBL/GenBank/DDBJ whole genome shotgun (WGS) entry which is preliminary data.</text>
</comment>
<evidence type="ECO:0000313" key="1">
    <source>
        <dbReference type="EMBL" id="KAJ9109898.1"/>
    </source>
</evidence>
<gene>
    <name evidence="1" type="ORF">QFC19_001878</name>
</gene>
<name>A0ACC2WDS2_9TREE</name>
<dbReference type="EMBL" id="JASBWR010000015">
    <property type="protein sequence ID" value="KAJ9109898.1"/>
    <property type="molecule type" value="Genomic_DNA"/>
</dbReference>
<evidence type="ECO:0000313" key="2">
    <source>
        <dbReference type="Proteomes" id="UP001241377"/>
    </source>
</evidence>
<accession>A0ACC2WDS2</accession>
<organism evidence="1 2">
    <name type="scientific">Naganishia cerealis</name>
    <dbReference type="NCBI Taxonomy" id="610337"/>
    <lineage>
        <taxon>Eukaryota</taxon>
        <taxon>Fungi</taxon>
        <taxon>Dikarya</taxon>
        <taxon>Basidiomycota</taxon>
        <taxon>Agaricomycotina</taxon>
        <taxon>Tremellomycetes</taxon>
        <taxon>Filobasidiales</taxon>
        <taxon>Filobasidiaceae</taxon>
        <taxon>Naganishia</taxon>
    </lineage>
</organism>
<dbReference type="Proteomes" id="UP001241377">
    <property type="component" value="Unassembled WGS sequence"/>
</dbReference>
<reference evidence="1" key="1">
    <citation type="submission" date="2023-04" db="EMBL/GenBank/DDBJ databases">
        <title>Draft Genome sequencing of Naganishia species isolated from polar environments using Oxford Nanopore Technology.</title>
        <authorList>
            <person name="Leo P."/>
            <person name="Venkateswaran K."/>
        </authorList>
    </citation>
    <scope>NUCLEOTIDE SEQUENCE</scope>
    <source>
        <strain evidence="1">MNA-CCFEE 5261</strain>
    </source>
</reference>
<proteinExistence type="predicted"/>
<protein>
    <submittedName>
        <fullName evidence="1">Uncharacterized protein</fullName>
    </submittedName>
</protein>
<keyword evidence="2" id="KW-1185">Reference proteome</keyword>